<accession>A0A0L6UVA7</accession>
<evidence type="ECO:0000256" key="1">
    <source>
        <dbReference type="ARBA" id="ARBA00022723"/>
    </source>
</evidence>
<feature type="region of interest" description="Disordered" evidence="5">
    <location>
        <begin position="460"/>
        <end position="479"/>
    </location>
</feature>
<name>A0A0L6UVA7_9BASI</name>
<dbReference type="GO" id="GO:0006511">
    <property type="term" value="P:ubiquitin-dependent protein catabolic process"/>
    <property type="evidence" value="ECO:0007669"/>
    <property type="project" value="TreeGrafter"/>
</dbReference>
<proteinExistence type="predicted"/>
<dbReference type="PROSITE" id="PS50089">
    <property type="entry name" value="ZF_RING_2"/>
    <property type="match status" value="1"/>
</dbReference>
<evidence type="ECO:0000256" key="5">
    <source>
        <dbReference type="SAM" id="MobiDB-lite"/>
    </source>
</evidence>
<feature type="region of interest" description="Disordered" evidence="5">
    <location>
        <begin position="144"/>
        <end position="163"/>
    </location>
</feature>
<evidence type="ECO:0000256" key="3">
    <source>
        <dbReference type="ARBA" id="ARBA00022833"/>
    </source>
</evidence>
<dbReference type="GO" id="GO:0061630">
    <property type="term" value="F:ubiquitin protein ligase activity"/>
    <property type="evidence" value="ECO:0007669"/>
    <property type="project" value="TreeGrafter"/>
</dbReference>
<evidence type="ECO:0000313" key="8">
    <source>
        <dbReference type="Proteomes" id="UP000037035"/>
    </source>
</evidence>
<feature type="compositionally biased region" description="Polar residues" evidence="5">
    <location>
        <begin position="443"/>
        <end position="453"/>
    </location>
</feature>
<keyword evidence="1" id="KW-0479">Metal-binding</keyword>
<dbReference type="VEuPathDB" id="FungiDB:VP01_3566g1"/>
<feature type="region of interest" description="Disordered" evidence="5">
    <location>
        <begin position="430"/>
        <end position="453"/>
    </location>
</feature>
<feature type="region of interest" description="Disordered" evidence="5">
    <location>
        <begin position="572"/>
        <end position="614"/>
    </location>
</feature>
<dbReference type="Pfam" id="PF00097">
    <property type="entry name" value="zf-C3HC4"/>
    <property type="match status" value="1"/>
</dbReference>
<dbReference type="SUPFAM" id="SSF57850">
    <property type="entry name" value="RING/U-box"/>
    <property type="match status" value="1"/>
</dbReference>
<keyword evidence="2 4" id="KW-0863">Zinc-finger</keyword>
<dbReference type="GO" id="GO:0000209">
    <property type="term" value="P:protein polyubiquitination"/>
    <property type="evidence" value="ECO:0007669"/>
    <property type="project" value="TreeGrafter"/>
</dbReference>
<dbReference type="OrthoDB" id="1630758at2759"/>
<dbReference type="EMBL" id="LAVV01008575">
    <property type="protein sequence ID" value="KNZ52461.1"/>
    <property type="molecule type" value="Genomic_DNA"/>
</dbReference>
<protein>
    <recommendedName>
        <fullName evidence="6">RING-type domain-containing protein</fullName>
    </recommendedName>
</protein>
<sequence>MESTSASASASPSPDSLAPDDDVFDYIAEPNENLICPICRNPFIDPVMCESTDHVFCRTCLIKSLEVSPTCPIDRQPLSLSLVIPAPKLINKLVDELLVSCPFKSKLGCSFICQRDLIAAHLRSHQAQLDHPEFCSSFIPKHQDQTPLNQTASQQPLPPQHSTSASSQLKFQWISGQAILLPHPPNQLPSSLAQTNPTANPIPNESESSHCPFQRFGCSFVGSSEIINEQHLSASPNPSTSSEDSRCPFLPVREILYWFEHLEARNVELKAQLSQSLVQQSKLTSVMDNLKASLRQLWLSRQSGHHPSPLLDPPTHPSLQFPTAQLASPFSRPQYPNDAPSTLQSNPVPIGLSIPDLSSPTRRSSDSFLHMNSSRMNYDSLNGHRLKQFDHYPSPSGFPDQFYRALGSPCSPSKTKIRVSTFLRRGEIITPATDNIENPPLPNESSSGVSSPYLNYASLQTRGSSASSGQAVPTQNPARLSPFSMFNIQPSNDPHMEYLNDELDSNSRLSQEVSIRQASALSEAVARPPPSEPKNEHVGLLNRKLSELIEAVQSSLKSWYPPGRMVLPNDLGSCDRAGPEARRQAVAAAHEAPTPHSTLPNSTDENNWMSSDDQQRVLSSLAKIEKLMGSLIEQGSTSRAGAESALVDASRRPSDLAPKSSSSSTSHSPASSSSILSPNRPLPPSSSWANSNSFLDSLVTPSGSACSSANYYPSSVRPMKL</sequence>
<comment type="caution">
    <text evidence="7">The sequence shown here is derived from an EMBL/GenBank/DDBJ whole genome shotgun (WGS) entry which is preliminary data.</text>
</comment>
<dbReference type="PANTHER" id="PTHR46016:SF1">
    <property type="entry name" value="RING-TYPE DOMAIN-CONTAINING PROTEIN"/>
    <property type="match status" value="1"/>
</dbReference>
<feature type="compositionally biased region" description="Polar residues" evidence="5">
    <location>
        <begin position="688"/>
        <end position="713"/>
    </location>
</feature>
<keyword evidence="8" id="KW-1185">Reference proteome</keyword>
<organism evidence="7 8">
    <name type="scientific">Puccinia sorghi</name>
    <dbReference type="NCBI Taxonomy" id="27349"/>
    <lineage>
        <taxon>Eukaryota</taxon>
        <taxon>Fungi</taxon>
        <taxon>Dikarya</taxon>
        <taxon>Basidiomycota</taxon>
        <taxon>Pucciniomycotina</taxon>
        <taxon>Pucciniomycetes</taxon>
        <taxon>Pucciniales</taxon>
        <taxon>Pucciniaceae</taxon>
        <taxon>Puccinia</taxon>
    </lineage>
</organism>
<feature type="compositionally biased region" description="Polar residues" evidence="5">
    <location>
        <begin position="145"/>
        <end position="163"/>
    </location>
</feature>
<evidence type="ECO:0000313" key="7">
    <source>
        <dbReference type="EMBL" id="KNZ52461.1"/>
    </source>
</evidence>
<evidence type="ECO:0000256" key="4">
    <source>
        <dbReference type="PROSITE-ProRule" id="PRU00175"/>
    </source>
</evidence>
<dbReference type="Gene3D" id="3.30.40.10">
    <property type="entry name" value="Zinc/RING finger domain, C3HC4 (zinc finger)"/>
    <property type="match status" value="1"/>
</dbReference>
<dbReference type="PANTHER" id="PTHR46016">
    <property type="entry name" value="ZINC FINGER, RING/FYVE/PHD-TYPE"/>
    <property type="match status" value="1"/>
</dbReference>
<dbReference type="InterPro" id="IPR013083">
    <property type="entry name" value="Znf_RING/FYVE/PHD"/>
</dbReference>
<feature type="compositionally biased region" description="Low complexity" evidence="5">
    <location>
        <begin position="655"/>
        <end position="679"/>
    </location>
</feature>
<feature type="domain" description="RING-type" evidence="6">
    <location>
        <begin position="36"/>
        <end position="75"/>
    </location>
</feature>
<reference evidence="7 8" key="1">
    <citation type="submission" date="2015-08" db="EMBL/GenBank/DDBJ databases">
        <title>Next Generation Sequencing and Analysis of the Genome of Puccinia sorghi L Schw, the Causal Agent of Maize Common Rust.</title>
        <authorList>
            <person name="Rochi L."/>
            <person name="Burguener G."/>
            <person name="Darino M."/>
            <person name="Turjanski A."/>
            <person name="Kreff E."/>
            <person name="Dieguez M.J."/>
            <person name="Sacco F."/>
        </authorList>
    </citation>
    <scope>NUCLEOTIDE SEQUENCE [LARGE SCALE GENOMIC DNA]</scope>
    <source>
        <strain evidence="7 8">RO10H11247</strain>
    </source>
</reference>
<dbReference type="InterPro" id="IPR018957">
    <property type="entry name" value="Znf_C3HC4_RING-type"/>
</dbReference>
<feature type="region of interest" description="Disordered" evidence="5">
    <location>
        <begin position="634"/>
        <end position="721"/>
    </location>
</feature>
<dbReference type="GO" id="GO:0008270">
    <property type="term" value="F:zinc ion binding"/>
    <property type="evidence" value="ECO:0007669"/>
    <property type="project" value="UniProtKB-KW"/>
</dbReference>
<dbReference type="STRING" id="27349.A0A0L6UVA7"/>
<keyword evidence="3" id="KW-0862">Zinc</keyword>
<dbReference type="InterPro" id="IPR051438">
    <property type="entry name" value="RNF_E3_ubiq-protein_ligase"/>
</dbReference>
<evidence type="ECO:0000259" key="6">
    <source>
        <dbReference type="PROSITE" id="PS50089"/>
    </source>
</evidence>
<feature type="compositionally biased region" description="Polar residues" evidence="5">
    <location>
        <begin position="595"/>
        <end position="614"/>
    </location>
</feature>
<dbReference type="Proteomes" id="UP000037035">
    <property type="component" value="Unassembled WGS sequence"/>
</dbReference>
<gene>
    <name evidence="7" type="ORF">VP01_3566g1</name>
</gene>
<dbReference type="InterPro" id="IPR001841">
    <property type="entry name" value="Znf_RING"/>
</dbReference>
<evidence type="ECO:0000256" key="2">
    <source>
        <dbReference type="ARBA" id="ARBA00022771"/>
    </source>
</evidence>
<dbReference type="AlphaFoldDB" id="A0A0L6UVA7"/>